<dbReference type="EMBL" id="JBHUDM010000003">
    <property type="protein sequence ID" value="MFD1642658.1"/>
    <property type="molecule type" value="Genomic_DNA"/>
</dbReference>
<dbReference type="InterPro" id="IPR008551">
    <property type="entry name" value="TANGO2"/>
</dbReference>
<proteinExistence type="predicted"/>
<reference evidence="1 2" key="1">
    <citation type="journal article" date="2019" name="Int. J. Syst. Evol. Microbiol.">
        <title>The Global Catalogue of Microorganisms (GCM) 10K type strain sequencing project: providing services to taxonomists for standard genome sequencing and annotation.</title>
        <authorList>
            <consortium name="The Broad Institute Genomics Platform"/>
            <consortium name="The Broad Institute Genome Sequencing Center for Infectious Disease"/>
            <person name="Wu L."/>
            <person name="Ma J."/>
        </authorList>
    </citation>
    <scope>NUCLEOTIDE SEQUENCE [LARGE SCALE GENOMIC DNA]</scope>
    <source>
        <strain evidence="1 2">CGMCC 1.10593</strain>
    </source>
</reference>
<comment type="caution">
    <text evidence="1">The sequence shown here is derived from an EMBL/GenBank/DDBJ whole genome shotgun (WGS) entry which is preliminary data.</text>
</comment>
<keyword evidence="2" id="KW-1185">Reference proteome</keyword>
<dbReference type="AlphaFoldDB" id="A0ABD6D9H6"/>
<name>A0ABD6D9H6_9EURY</name>
<sequence>MCTLLVAWQLFPDSPVVAAANRDEALGRPSEPPARFRAEPAAIAPRDSTAGGTWIGYNHEGVFVAITNRWIDREGGRSRGKLVADCLALPSATAAIDHVRASTSEETYAGFNLVVADADRAVLLEWDGELAVTAFDPGVHVVVNVGADGAFFEPEARPEVGRQQAANASALRTALEPEDGETASDWLDRAGEALGDHEYGVCVHGDGFGTRSASLIQLEDSEEVVGRYWFADGPPCRTEFERVEPDR</sequence>
<dbReference type="Proteomes" id="UP001597052">
    <property type="component" value="Unassembled WGS sequence"/>
</dbReference>
<dbReference type="PANTHER" id="PTHR17985">
    <property type="entry name" value="SER/THR-RICH PROTEIN T10 IN DGCR REGION"/>
    <property type="match status" value="1"/>
</dbReference>
<organism evidence="1 2">
    <name type="scientific">Halohasta litorea</name>
    <dbReference type="NCBI Taxonomy" id="869891"/>
    <lineage>
        <taxon>Archaea</taxon>
        <taxon>Methanobacteriati</taxon>
        <taxon>Methanobacteriota</taxon>
        <taxon>Stenosarchaea group</taxon>
        <taxon>Halobacteria</taxon>
        <taxon>Halobacteriales</taxon>
        <taxon>Haloferacaceae</taxon>
        <taxon>Halohasta</taxon>
    </lineage>
</organism>
<gene>
    <name evidence="1" type="ORF">ACFSBW_12315</name>
</gene>
<protein>
    <submittedName>
        <fullName evidence="1">NRDE family protein</fullName>
    </submittedName>
</protein>
<dbReference type="RefSeq" id="WP_256396057.1">
    <property type="nucleotide sequence ID" value="NZ_JANHDJ010000003.1"/>
</dbReference>
<dbReference type="Pfam" id="PF05742">
    <property type="entry name" value="TANGO2"/>
    <property type="match status" value="1"/>
</dbReference>
<dbReference type="PANTHER" id="PTHR17985:SF8">
    <property type="entry name" value="TRANSPORT AND GOLGI ORGANIZATION PROTEIN 2 HOMOLOG"/>
    <property type="match status" value="1"/>
</dbReference>
<evidence type="ECO:0000313" key="1">
    <source>
        <dbReference type="EMBL" id="MFD1642658.1"/>
    </source>
</evidence>
<accession>A0ABD6D9H6</accession>
<dbReference type="Gene3D" id="3.60.60.10">
    <property type="entry name" value="Penicillin V Acylase, Chain A"/>
    <property type="match status" value="1"/>
</dbReference>
<evidence type="ECO:0000313" key="2">
    <source>
        <dbReference type="Proteomes" id="UP001597052"/>
    </source>
</evidence>